<feature type="signal peptide" evidence="3">
    <location>
        <begin position="1"/>
        <end position="16"/>
    </location>
</feature>
<proteinExistence type="predicted"/>
<feature type="compositionally biased region" description="Polar residues" evidence="2">
    <location>
        <begin position="282"/>
        <end position="291"/>
    </location>
</feature>
<keyword evidence="1" id="KW-0175">Coiled coil</keyword>
<name>A0ABM4AKC8_VANTA</name>
<feature type="region of interest" description="Disordered" evidence="2">
    <location>
        <begin position="432"/>
        <end position="512"/>
    </location>
</feature>
<feature type="compositionally biased region" description="Polar residues" evidence="2">
    <location>
        <begin position="479"/>
        <end position="489"/>
    </location>
</feature>
<keyword evidence="3" id="KW-0732">Signal</keyword>
<feature type="coiled-coil region" evidence="1">
    <location>
        <begin position="147"/>
        <end position="174"/>
    </location>
</feature>
<dbReference type="RefSeq" id="XP_064071756.1">
    <property type="nucleotide sequence ID" value="XM_064215686.1"/>
</dbReference>
<keyword evidence="4" id="KW-1185">Reference proteome</keyword>
<reference evidence="5" key="1">
    <citation type="submission" date="2025-08" db="UniProtKB">
        <authorList>
            <consortium name="RefSeq"/>
        </authorList>
    </citation>
    <scope>IDENTIFICATION</scope>
    <source>
        <tissue evidence="5">Whole body</tissue>
    </source>
</reference>
<protein>
    <submittedName>
        <fullName evidence="5">Uncharacterized protein DDB_G0286591-like</fullName>
    </submittedName>
</protein>
<gene>
    <name evidence="5" type="primary">LOC135193391</name>
</gene>
<feature type="compositionally biased region" description="Basic and acidic residues" evidence="2">
    <location>
        <begin position="492"/>
        <end position="512"/>
    </location>
</feature>
<sequence>MKTFIVLCSLVTITIAVPSLPRKNFETVIEDVPERIIREKKSPLHDALQESAANDGKEILQNRNSQKTESLSLDKTKPAFRKPIIIKKKLGYHVYRDSDEEMAHADPTENCRKQFKVKLCDNEPSLDSHSTNVKTLTLERPHENISDKEMENSIKMARDAVEKLQKDLLKMEQNTGKLSNSKEHLESDMSLQQDIEMAKSALEHIQKNIGNIESIDFQLNDLKKEESQVPKSSDAEAIAEWKEFVRNIYKNVEIPRNIEDALKFDKKNVMKYENAMLDGQQKDQSSTQSMKAVNDDNNKNLNLKSKEEHNTNAEDDMFVSTTDHKESKMKLHSESLTSDNVFDKTLVGHDSKPLGFNTNDHFITDKHSESNFENEKTIHKPDEKVASGTDMSSWQNNDVKNLKPAVPVENNIFNTLTRNSDISSSMLTAKNTENSEGDTLKDSHVESSQDEHHKHKSTVKTNDDLHLAKSKSEGDLTEAKQSLSESLDVSETEQRNVEHLKPEFLDKDNTHSSDLKITSIKSAEMEDPHSRNVLNINSSTQKNIDNPDNKLLDKADLTGTLTARAPLEQLDNVQESLPSIPVDHKAEHISNEFSRMRTDQLLNENHESEDFPLMHSNKESEPKDQLLQASKSVSHFQNTQLPNMSTKEHLNEHNNSNERRFMNFAEEKHFNENLPQHLKKFSDSNNEYTINPSTKTNEFRNQHIMNEYMNARMHQNHNMEQLLRENHRLDDFPSMPSASRKQHIDHSSQQFKSEAEFHNDHLLPTFTKTSGLKNGQTELNRHQSMRVTENSNKGHEISDNQHLNDPFMLRWAQEKQHKDLQEFKASSEFNNGYKFPTMMKTNNMFHTEQHKEPMHMRITEDSNLGQAFTDSHELHDSHLMHWAQEKQHNENLAQPFDGATELHNEPHMSDHLHEHIPTNRFNDNFDLDSSHDIFPMRPRMHEHLHMMKHAKPYDMNNSMQPSMHISMRDSDIPLGHHHHHHRHGLARSSYSTSLPIANSSPGAIGVFSEASTGCGIPLLLSCSPSVVSGSLAKAHPTGNSAPAYRAEDDLMYYMKRDVNTIEGLNNVKVHKPWKTFNQ</sequence>
<evidence type="ECO:0000313" key="5">
    <source>
        <dbReference type="RefSeq" id="XP_064071756.1"/>
    </source>
</evidence>
<feature type="region of interest" description="Disordered" evidence="2">
    <location>
        <begin position="279"/>
        <end position="315"/>
    </location>
</feature>
<feature type="compositionally biased region" description="Basic and acidic residues" evidence="2">
    <location>
        <begin position="438"/>
        <end position="452"/>
    </location>
</feature>
<evidence type="ECO:0000256" key="3">
    <source>
        <dbReference type="SAM" id="SignalP"/>
    </source>
</evidence>
<dbReference type="Proteomes" id="UP001652626">
    <property type="component" value="Chromosome 8"/>
</dbReference>
<feature type="compositionally biased region" description="Basic and acidic residues" evidence="2">
    <location>
        <begin position="293"/>
        <end position="312"/>
    </location>
</feature>
<evidence type="ECO:0000256" key="2">
    <source>
        <dbReference type="SAM" id="MobiDB-lite"/>
    </source>
</evidence>
<dbReference type="GeneID" id="135193391"/>
<feature type="compositionally biased region" description="Basic and acidic residues" evidence="2">
    <location>
        <begin position="461"/>
        <end position="478"/>
    </location>
</feature>
<evidence type="ECO:0000256" key="1">
    <source>
        <dbReference type="SAM" id="Coils"/>
    </source>
</evidence>
<feature type="chain" id="PRO_5047475426" evidence="3">
    <location>
        <begin position="17"/>
        <end position="1078"/>
    </location>
</feature>
<accession>A0ABM4AKC8</accession>
<evidence type="ECO:0000313" key="4">
    <source>
        <dbReference type="Proteomes" id="UP001652626"/>
    </source>
</evidence>
<organism evidence="4 5">
    <name type="scientific">Vanessa tameamea</name>
    <name type="common">Kamehameha butterfly</name>
    <dbReference type="NCBI Taxonomy" id="334116"/>
    <lineage>
        <taxon>Eukaryota</taxon>
        <taxon>Metazoa</taxon>
        <taxon>Ecdysozoa</taxon>
        <taxon>Arthropoda</taxon>
        <taxon>Hexapoda</taxon>
        <taxon>Insecta</taxon>
        <taxon>Pterygota</taxon>
        <taxon>Neoptera</taxon>
        <taxon>Endopterygota</taxon>
        <taxon>Lepidoptera</taxon>
        <taxon>Glossata</taxon>
        <taxon>Ditrysia</taxon>
        <taxon>Papilionoidea</taxon>
        <taxon>Nymphalidae</taxon>
        <taxon>Nymphalinae</taxon>
        <taxon>Vanessa</taxon>
    </lineage>
</organism>